<reference evidence="2" key="5">
    <citation type="journal article" date="2021" name="G3 (Bethesda)">
        <title>Aegilops tauschii genome assembly Aet v5.0 features greater sequence contiguity and improved annotation.</title>
        <authorList>
            <person name="Wang L."/>
            <person name="Zhu T."/>
            <person name="Rodriguez J.C."/>
            <person name="Deal K.R."/>
            <person name="Dubcovsky J."/>
            <person name="McGuire P.E."/>
            <person name="Lux T."/>
            <person name="Spannagl M."/>
            <person name="Mayer K.F.X."/>
            <person name="Baldrich P."/>
            <person name="Meyers B.C."/>
            <person name="Huo N."/>
            <person name="Gu Y.Q."/>
            <person name="Zhou H."/>
            <person name="Devos K.M."/>
            <person name="Bennetzen J.L."/>
            <person name="Unver T."/>
            <person name="Budak H."/>
            <person name="Gulick P.J."/>
            <person name="Galiba G."/>
            <person name="Kalapos B."/>
            <person name="Nelson D.R."/>
            <person name="Li P."/>
            <person name="You F.M."/>
            <person name="Luo M.C."/>
            <person name="Dvorak J."/>
        </authorList>
    </citation>
    <scope>NUCLEOTIDE SEQUENCE [LARGE SCALE GENOMIC DNA]</scope>
    <source>
        <strain evidence="2">cv. AL8/78</strain>
    </source>
</reference>
<dbReference type="EnsemblPlants" id="AET5Gv20394500.1">
    <property type="protein sequence ID" value="AET5Gv20394500.1"/>
    <property type="gene ID" value="AET5Gv20394500"/>
</dbReference>
<protein>
    <submittedName>
        <fullName evidence="2">Uncharacterized protein</fullName>
    </submittedName>
</protein>
<evidence type="ECO:0000313" key="3">
    <source>
        <dbReference type="Proteomes" id="UP000015105"/>
    </source>
</evidence>
<evidence type="ECO:0000313" key="2">
    <source>
        <dbReference type="EnsemblPlants" id="AET5Gv20394500.1"/>
    </source>
</evidence>
<evidence type="ECO:0000256" key="1">
    <source>
        <dbReference type="SAM" id="MobiDB-lite"/>
    </source>
</evidence>
<dbReference type="Proteomes" id="UP000015105">
    <property type="component" value="Chromosome 5D"/>
</dbReference>
<dbReference type="AlphaFoldDB" id="A0A453KEP8"/>
<name>A0A453KEP8_AEGTS</name>
<reference evidence="3" key="1">
    <citation type="journal article" date="2014" name="Science">
        <title>Ancient hybridizations among the ancestral genomes of bread wheat.</title>
        <authorList>
            <consortium name="International Wheat Genome Sequencing Consortium,"/>
            <person name="Marcussen T."/>
            <person name="Sandve S.R."/>
            <person name="Heier L."/>
            <person name="Spannagl M."/>
            <person name="Pfeifer M."/>
            <person name="Jakobsen K.S."/>
            <person name="Wulff B.B."/>
            <person name="Steuernagel B."/>
            <person name="Mayer K.F."/>
            <person name="Olsen O.A."/>
        </authorList>
    </citation>
    <scope>NUCLEOTIDE SEQUENCE [LARGE SCALE GENOMIC DNA]</scope>
    <source>
        <strain evidence="3">cv. AL8/78</strain>
    </source>
</reference>
<sequence length="155" mass="17010">MKETAEPPTKTALLDSEASKISWCDFPDPEQRALQERGAPCAGQLGQGALHHRLLLQPSRQPPRCAGERARRPGVAGAVPGGRHLQRLPQVHTHQGPQRQDAGAVHQQRHAARACSLIHHTIPSQSAWINVSAWTAFESVIGCQWLRDTVWASCM</sequence>
<reference evidence="2" key="3">
    <citation type="journal article" date="2017" name="Nature">
        <title>Genome sequence of the progenitor of the wheat D genome Aegilops tauschii.</title>
        <authorList>
            <person name="Luo M.C."/>
            <person name="Gu Y.Q."/>
            <person name="Puiu D."/>
            <person name="Wang H."/>
            <person name="Twardziok S.O."/>
            <person name="Deal K.R."/>
            <person name="Huo N."/>
            <person name="Zhu T."/>
            <person name="Wang L."/>
            <person name="Wang Y."/>
            <person name="McGuire P.E."/>
            <person name="Liu S."/>
            <person name="Long H."/>
            <person name="Ramasamy R.K."/>
            <person name="Rodriguez J.C."/>
            <person name="Van S.L."/>
            <person name="Yuan L."/>
            <person name="Wang Z."/>
            <person name="Xia Z."/>
            <person name="Xiao L."/>
            <person name="Anderson O.D."/>
            <person name="Ouyang S."/>
            <person name="Liang Y."/>
            <person name="Zimin A.V."/>
            <person name="Pertea G."/>
            <person name="Qi P."/>
            <person name="Bennetzen J.L."/>
            <person name="Dai X."/>
            <person name="Dawson M.W."/>
            <person name="Muller H.G."/>
            <person name="Kugler K."/>
            <person name="Rivarola-Duarte L."/>
            <person name="Spannagl M."/>
            <person name="Mayer K.F.X."/>
            <person name="Lu F.H."/>
            <person name="Bevan M.W."/>
            <person name="Leroy P."/>
            <person name="Li P."/>
            <person name="You F.M."/>
            <person name="Sun Q."/>
            <person name="Liu Z."/>
            <person name="Lyons E."/>
            <person name="Wicker T."/>
            <person name="Salzberg S.L."/>
            <person name="Devos K.M."/>
            <person name="Dvorak J."/>
        </authorList>
    </citation>
    <scope>NUCLEOTIDE SEQUENCE [LARGE SCALE GENOMIC DNA]</scope>
    <source>
        <strain evidence="2">cv. AL8/78</strain>
    </source>
</reference>
<reference evidence="2" key="4">
    <citation type="submission" date="2019-03" db="UniProtKB">
        <authorList>
            <consortium name="EnsemblPlants"/>
        </authorList>
    </citation>
    <scope>IDENTIFICATION</scope>
</reference>
<reference evidence="3" key="2">
    <citation type="journal article" date="2017" name="Nat. Plants">
        <title>The Aegilops tauschii genome reveals multiple impacts of transposons.</title>
        <authorList>
            <person name="Zhao G."/>
            <person name="Zou C."/>
            <person name="Li K."/>
            <person name="Wang K."/>
            <person name="Li T."/>
            <person name="Gao L."/>
            <person name="Zhang X."/>
            <person name="Wang H."/>
            <person name="Yang Z."/>
            <person name="Liu X."/>
            <person name="Jiang W."/>
            <person name="Mao L."/>
            <person name="Kong X."/>
            <person name="Jiao Y."/>
            <person name="Jia J."/>
        </authorList>
    </citation>
    <scope>NUCLEOTIDE SEQUENCE [LARGE SCALE GENOMIC DNA]</scope>
    <source>
        <strain evidence="3">cv. AL8/78</strain>
    </source>
</reference>
<keyword evidence="3" id="KW-1185">Reference proteome</keyword>
<dbReference type="Gramene" id="AET5Gv20394500.1">
    <property type="protein sequence ID" value="AET5Gv20394500.1"/>
    <property type="gene ID" value="AET5Gv20394500"/>
</dbReference>
<organism evidence="2 3">
    <name type="scientific">Aegilops tauschii subsp. strangulata</name>
    <name type="common">Goatgrass</name>
    <dbReference type="NCBI Taxonomy" id="200361"/>
    <lineage>
        <taxon>Eukaryota</taxon>
        <taxon>Viridiplantae</taxon>
        <taxon>Streptophyta</taxon>
        <taxon>Embryophyta</taxon>
        <taxon>Tracheophyta</taxon>
        <taxon>Spermatophyta</taxon>
        <taxon>Magnoliopsida</taxon>
        <taxon>Liliopsida</taxon>
        <taxon>Poales</taxon>
        <taxon>Poaceae</taxon>
        <taxon>BOP clade</taxon>
        <taxon>Pooideae</taxon>
        <taxon>Triticodae</taxon>
        <taxon>Triticeae</taxon>
        <taxon>Triticinae</taxon>
        <taxon>Aegilops</taxon>
    </lineage>
</organism>
<proteinExistence type="predicted"/>
<accession>A0A453KEP8</accession>
<feature type="region of interest" description="Disordered" evidence="1">
    <location>
        <begin position="59"/>
        <end position="84"/>
    </location>
</feature>